<dbReference type="Proteomes" id="UP001551658">
    <property type="component" value="Unassembled WGS sequence"/>
</dbReference>
<comment type="caution">
    <text evidence="2">The sequence shown here is derived from an EMBL/GenBank/DDBJ whole genome shotgun (WGS) entry which is preliminary data.</text>
</comment>
<accession>A0ABV3FKE8</accession>
<feature type="region of interest" description="Disordered" evidence="1">
    <location>
        <begin position="73"/>
        <end position="95"/>
    </location>
</feature>
<evidence type="ECO:0000256" key="1">
    <source>
        <dbReference type="SAM" id="MobiDB-lite"/>
    </source>
</evidence>
<evidence type="ECO:0000313" key="2">
    <source>
        <dbReference type="EMBL" id="MEV0368176.1"/>
    </source>
</evidence>
<sequence length="95" mass="10179">ERANFSSGAWFEGATFSGPTRFDEATFCGPTRFDEATFSGDASFLKVNFGTETISFASPKQWGPPTPVFDWNQGASQKPANVEPQDLPPAIATAA</sequence>
<organism evidence="2 3">
    <name type="scientific">Nocardia fusca</name>
    <dbReference type="NCBI Taxonomy" id="941183"/>
    <lineage>
        <taxon>Bacteria</taxon>
        <taxon>Bacillati</taxon>
        <taxon>Actinomycetota</taxon>
        <taxon>Actinomycetes</taxon>
        <taxon>Mycobacteriales</taxon>
        <taxon>Nocardiaceae</taxon>
        <taxon>Nocardia</taxon>
    </lineage>
</organism>
<dbReference type="EMBL" id="JBFAIH010000064">
    <property type="protein sequence ID" value="MEV0368176.1"/>
    <property type="molecule type" value="Genomic_DNA"/>
</dbReference>
<name>A0ABV3FKE8_9NOCA</name>
<evidence type="ECO:0000313" key="3">
    <source>
        <dbReference type="Proteomes" id="UP001551658"/>
    </source>
</evidence>
<protein>
    <submittedName>
        <fullName evidence="2">Pentapeptide repeat-containing protein</fullName>
    </submittedName>
</protein>
<dbReference type="InterPro" id="IPR001646">
    <property type="entry name" value="5peptide_repeat"/>
</dbReference>
<dbReference type="RefSeq" id="WP_357988803.1">
    <property type="nucleotide sequence ID" value="NZ_JBFAIH010000064.1"/>
</dbReference>
<dbReference type="Pfam" id="PF13576">
    <property type="entry name" value="Pentapeptide_3"/>
    <property type="match status" value="1"/>
</dbReference>
<feature type="non-terminal residue" evidence="2">
    <location>
        <position position="1"/>
    </location>
</feature>
<proteinExistence type="predicted"/>
<gene>
    <name evidence="2" type="ORF">AB0H72_36395</name>
</gene>
<keyword evidence="3" id="KW-1185">Reference proteome</keyword>
<reference evidence="2 3" key="1">
    <citation type="submission" date="2024-06" db="EMBL/GenBank/DDBJ databases">
        <title>The Natural Products Discovery Center: Release of the First 8490 Sequenced Strains for Exploring Actinobacteria Biosynthetic Diversity.</title>
        <authorList>
            <person name="Kalkreuter E."/>
            <person name="Kautsar S.A."/>
            <person name="Yang D."/>
            <person name="Bader C.D."/>
            <person name="Teijaro C.N."/>
            <person name="Fluegel L."/>
            <person name="Davis C.M."/>
            <person name="Simpson J.R."/>
            <person name="Lauterbach L."/>
            <person name="Steele A.D."/>
            <person name="Gui C."/>
            <person name="Meng S."/>
            <person name="Li G."/>
            <person name="Viehrig K."/>
            <person name="Ye F."/>
            <person name="Su P."/>
            <person name="Kiefer A.F."/>
            <person name="Nichols A."/>
            <person name="Cepeda A.J."/>
            <person name="Yan W."/>
            <person name="Fan B."/>
            <person name="Jiang Y."/>
            <person name="Adhikari A."/>
            <person name="Zheng C.-J."/>
            <person name="Schuster L."/>
            <person name="Cowan T.M."/>
            <person name="Smanski M.J."/>
            <person name="Chevrette M.G."/>
            <person name="De Carvalho L.P.S."/>
            <person name="Shen B."/>
        </authorList>
    </citation>
    <scope>NUCLEOTIDE SEQUENCE [LARGE SCALE GENOMIC DNA]</scope>
    <source>
        <strain evidence="2 3">NPDC050671</strain>
    </source>
</reference>